<evidence type="ECO:0000256" key="4">
    <source>
        <dbReference type="ARBA" id="ARBA00022630"/>
    </source>
</evidence>
<evidence type="ECO:0000256" key="3">
    <source>
        <dbReference type="ARBA" id="ARBA00006743"/>
    </source>
</evidence>
<evidence type="ECO:0000313" key="10">
    <source>
        <dbReference type="Proteomes" id="UP001589788"/>
    </source>
</evidence>
<keyword evidence="5 8" id="KW-0274">FAD</keyword>
<dbReference type="Gene3D" id="3.20.20.220">
    <property type="match status" value="1"/>
</dbReference>
<keyword evidence="6 8" id="KW-0560">Oxidoreductase</keyword>
<comment type="caution">
    <text evidence="9">The sequence shown here is derived from an EMBL/GenBank/DDBJ whole genome shotgun (WGS) entry which is preliminary data.</text>
</comment>
<evidence type="ECO:0000256" key="5">
    <source>
        <dbReference type="ARBA" id="ARBA00022827"/>
    </source>
</evidence>
<evidence type="ECO:0000256" key="8">
    <source>
        <dbReference type="RuleBase" id="RU003862"/>
    </source>
</evidence>
<sequence>MTSIAELLAAGRTVSFEFFPPRTDAEQARLVRTLRELEPLRPSFVSVTQRGGPSARQRTFDLVTGMLRTTTLLPMAHLTCVGQTRLELAEALVAYRRAGVENLMALGGDPLEQPGAPEGELRHALELVELARAIGGFTIGVAAHPLGHPRSPDLATDRRFLAAKLQLADFAVTQFFFCADDYRRLVADLGELGVAKPVLPGIMPVTSLRSVPRMAQMGAAVPGAQVARLEAAHARGGDEAVRAEGLALARALCEELLELGVPGLHFYTLNQSRATRELATALGLAPVA</sequence>
<dbReference type="Proteomes" id="UP001589788">
    <property type="component" value="Unassembled WGS sequence"/>
</dbReference>
<gene>
    <name evidence="9" type="ORF">ACFFRE_04880</name>
</gene>
<comment type="similarity">
    <text evidence="3 8">Belongs to the methylenetetrahydrofolate reductase family.</text>
</comment>
<dbReference type="CDD" id="cd00537">
    <property type="entry name" value="MTHFR"/>
    <property type="match status" value="1"/>
</dbReference>
<dbReference type="InterPro" id="IPR029041">
    <property type="entry name" value="FAD-linked_oxidoreductase-like"/>
</dbReference>
<dbReference type="PANTHER" id="PTHR45754:SF3">
    <property type="entry name" value="METHYLENETETRAHYDROFOLATE REDUCTASE (NADPH)"/>
    <property type="match status" value="1"/>
</dbReference>
<keyword evidence="4 8" id="KW-0285">Flavoprotein</keyword>
<dbReference type="EMBL" id="JBHLYQ010000033">
    <property type="protein sequence ID" value="MFC0081483.1"/>
    <property type="molecule type" value="Genomic_DNA"/>
</dbReference>
<accession>A0ABV6C1A9</accession>
<proteinExistence type="inferred from homology"/>
<evidence type="ECO:0000256" key="7">
    <source>
        <dbReference type="ARBA" id="ARBA00048628"/>
    </source>
</evidence>
<dbReference type="Pfam" id="PF02219">
    <property type="entry name" value="MTHFR"/>
    <property type="match status" value="1"/>
</dbReference>
<dbReference type="PANTHER" id="PTHR45754">
    <property type="entry name" value="METHYLENETETRAHYDROFOLATE REDUCTASE"/>
    <property type="match status" value="1"/>
</dbReference>
<comment type="cofactor">
    <cofactor evidence="1 8">
        <name>FAD</name>
        <dbReference type="ChEBI" id="CHEBI:57692"/>
    </cofactor>
</comment>
<reference evidence="9 10" key="1">
    <citation type="submission" date="2024-09" db="EMBL/GenBank/DDBJ databases">
        <authorList>
            <person name="Sun Q."/>
            <person name="Mori K."/>
        </authorList>
    </citation>
    <scope>NUCLEOTIDE SEQUENCE [LARGE SCALE GENOMIC DNA]</scope>
    <source>
        <strain evidence="9 10">JCM 15389</strain>
    </source>
</reference>
<organism evidence="9 10">
    <name type="scientific">Aciditerrimonas ferrireducens</name>
    <dbReference type="NCBI Taxonomy" id="667306"/>
    <lineage>
        <taxon>Bacteria</taxon>
        <taxon>Bacillati</taxon>
        <taxon>Actinomycetota</taxon>
        <taxon>Acidimicrobiia</taxon>
        <taxon>Acidimicrobiales</taxon>
        <taxon>Acidimicrobiaceae</taxon>
        <taxon>Aciditerrimonas</taxon>
    </lineage>
</organism>
<evidence type="ECO:0000256" key="6">
    <source>
        <dbReference type="ARBA" id="ARBA00023002"/>
    </source>
</evidence>
<comment type="pathway">
    <text evidence="2 8">One-carbon metabolism; tetrahydrofolate interconversion.</text>
</comment>
<comment type="catalytic activity">
    <reaction evidence="7">
        <text>(6S)-5-methyl-5,6,7,8-tetrahydrofolate + NAD(+) = (6R)-5,10-methylene-5,6,7,8-tetrahydrofolate + NADH + H(+)</text>
        <dbReference type="Rhea" id="RHEA:19821"/>
        <dbReference type="ChEBI" id="CHEBI:15378"/>
        <dbReference type="ChEBI" id="CHEBI:15636"/>
        <dbReference type="ChEBI" id="CHEBI:18608"/>
        <dbReference type="ChEBI" id="CHEBI:57540"/>
        <dbReference type="ChEBI" id="CHEBI:57945"/>
        <dbReference type="EC" id="1.5.1.54"/>
    </reaction>
    <physiologicalReaction direction="right-to-left" evidence="7">
        <dbReference type="Rhea" id="RHEA:19823"/>
    </physiologicalReaction>
</comment>
<dbReference type="SUPFAM" id="SSF51730">
    <property type="entry name" value="FAD-linked oxidoreductase"/>
    <property type="match status" value="1"/>
</dbReference>
<evidence type="ECO:0000256" key="1">
    <source>
        <dbReference type="ARBA" id="ARBA00001974"/>
    </source>
</evidence>
<name>A0ABV6C1A9_9ACTN</name>
<protein>
    <recommendedName>
        <fullName evidence="8">Methylenetetrahydrofolate reductase</fullName>
    </recommendedName>
</protein>
<dbReference type="InterPro" id="IPR003171">
    <property type="entry name" value="Mehydrof_redctse-like"/>
</dbReference>
<evidence type="ECO:0000256" key="2">
    <source>
        <dbReference type="ARBA" id="ARBA00004777"/>
    </source>
</evidence>
<evidence type="ECO:0000313" key="9">
    <source>
        <dbReference type="EMBL" id="MFC0081483.1"/>
    </source>
</evidence>
<keyword evidence="10" id="KW-1185">Reference proteome</keyword>
<dbReference type="RefSeq" id="WP_377788732.1">
    <property type="nucleotide sequence ID" value="NZ_JBHLYQ010000033.1"/>
</dbReference>